<dbReference type="EMBL" id="CP012606">
    <property type="protein sequence ID" value="ANH76874.1"/>
    <property type="molecule type" value="Genomic_DNA"/>
</dbReference>
<name>A0AAC9FU34_9RALS</name>
<sequence length="52" mass="5465">MTTVVTAEANICATRDYSYSPRAKPIATMAALPPSVRNTTTPSRSIAHAASD</sequence>
<accession>A0AAC9FU34</accession>
<proteinExistence type="predicted"/>
<organism evidence="1 2">
    <name type="scientific">Ralstonia insidiosa</name>
    <dbReference type="NCBI Taxonomy" id="190721"/>
    <lineage>
        <taxon>Bacteria</taxon>
        <taxon>Pseudomonadati</taxon>
        <taxon>Pseudomonadota</taxon>
        <taxon>Betaproteobacteria</taxon>
        <taxon>Burkholderiales</taxon>
        <taxon>Burkholderiaceae</taxon>
        <taxon>Ralstonia</taxon>
    </lineage>
</organism>
<protein>
    <submittedName>
        <fullName evidence="1">Uncharacterized protein</fullName>
    </submittedName>
</protein>
<evidence type="ECO:0000313" key="1">
    <source>
        <dbReference type="EMBL" id="ANH76874.1"/>
    </source>
</evidence>
<dbReference type="AlphaFoldDB" id="A0AAC9FU34"/>
<gene>
    <name evidence="1" type="ORF">ACS15_4095</name>
</gene>
<evidence type="ECO:0000313" key="2">
    <source>
        <dbReference type="Proteomes" id="UP000077927"/>
    </source>
</evidence>
<dbReference type="KEGG" id="rin:ACS15_4095"/>
<dbReference type="Proteomes" id="UP000077927">
    <property type="component" value="Chromosome 2"/>
</dbReference>
<reference evidence="1 2" key="1">
    <citation type="submission" date="2015-09" db="EMBL/GenBank/DDBJ databases">
        <authorList>
            <person name="Xu Y."/>
            <person name="Nagy A."/>
            <person name="Liu N.T."/>
            <person name="Nou X."/>
        </authorList>
    </citation>
    <scope>NUCLEOTIDE SEQUENCE [LARGE SCALE GENOMIC DNA]</scope>
    <source>
        <strain evidence="1 2">FC1138</strain>
    </source>
</reference>